<evidence type="ECO:0000256" key="1">
    <source>
        <dbReference type="SAM" id="MobiDB-lite"/>
    </source>
</evidence>
<evidence type="ECO:0000313" key="2">
    <source>
        <dbReference type="EMBL" id="MCD7470812.1"/>
    </source>
</evidence>
<dbReference type="EMBL" id="JACEIK010001611">
    <property type="protein sequence ID" value="MCD7470812.1"/>
    <property type="molecule type" value="Genomic_DNA"/>
</dbReference>
<evidence type="ECO:0000313" key="3">
    <source>
        <dbReference type="Proteomes" id="UP000823775"/>
    </source>
</evidence>
<dbReference type="PANTHER" id="PTHR33022:SF21">
    <property type="entry name" value="UBIQUITIN-LIKE PROTEASE FAMILY PROFILE DOMAIN-CONTAINING PROTEIN"/>
    <property type="match status" value="1"/>
</dbReference>
<accession>A0ABS8TH29</accession>
<sequence>LSRSTISYRSASYDASVMAEVNKIVKLLPLYLTLSEFYRDIKDTNWSRDDSYMNKMQPKYLNVQFVDSLPQHAHDSLECGVYVAVYAEYLRNGVDIRVVDFEANLHRHRYDALLLDYGSRKIKSGAISDNEPQANPNRLLNKSTSHPNIVID</sequence>
<organism evidence="2 3">
    <name type="scientific">Datura stramonium</name>
    <name type="common">Jimsonweed</name>
    <name type="synonym">Common thornapple</name>
    <dbReference type="NCBI Taxonomy" id="4076"/>
    <lineage>
        <taxon>Eukaryota</taxon>
        <taxon>Viridiplantae</taxon>
        <taxon>Streptophyta</taxon>
        <taxon>Embryophyta</taxon>
        <taxon>Tracheophyta</taxon>
        <taxon>Spermatophyta</taxon>
        <taxon>Magnoliopsida</taxon>
        <taxon>eudicotyledons</taxon>
        <taxon>Gunneridae</taxon>
        <taxon>Pentapetalae</taxon>
        <taxon>asterids</taxon>
        <taxon>lamiids</taxon>
        <taxon>Solanales</taxon>
        <taxon>Solanaceae</taxon>
        <taxon>Solanoideae</taxon>
        <taxon>Datureae</taxon>
        <taxon>Datura</taxon>
    </lineage>
</organism>
<name>A0ABS8TH29_DATST</name>
<dbReference type="Gene3D" id="3.40.395.10">
    <property type="entry name" value="Adenoviral Proteinase, Chain A"/>
    <property type="match status" value="1"/>
</dbReference>
<dbReference type="Proteomes" id="UP000823775">
    <property type="component" value="Unassembled WGS sequence"/>
</dbReference>
<keyword evidence="3" id="KW-1185">Reference proteome</keyword>
<feature type="compositionally biased region" description="Polar residues" evidence="1">
    <location>
        <begin position="130"/>
        <end position="152"/>
    </location>
</feature>
<gene>
    <name evidence="2" type="ORF">HAX54_010966</name>
</gene>
<proteinExistence type="predicted"/>
<protein>
    <recommendedName>
        <fullName evidence="4">Ubiquitin-like protease family profile domain-containing protein</fullName>
    </recommendedName>
</protein>
<evidence type="ECO:0008006" key="4">
    <source>
        <dbReference type="Google" id="ProtNLM"/>
    </source>
</evidence>
<feature type="non-terminal residue" evidence="2">
    <location>
        <position position="1"/>
    </location>
</feature>
<reference evidence="2 3" key="1">
    <citation type="journal article" date="2021" name="BMC Genomics">
        <title>Datura genome reveals duplications of psychoactive alkaloid biosynthetic genes and high mutation rate following tissue culture.</title>
        <authorList>
            <person name="Rajewski A."/>
            <person name="Carter-House D."/>
            <person name="Stajich J."/>
            <person name="Litt A."/>
        </authorList>
    </citation>
    <scope>NUCLEOTIDE SEQUENCE [LARGE SCALE GENOMIC DNA]</scope>
    <source>
        <strain evidence="2">AR-01</strain>
    </source>
</reference>
<comment type="caution">
    <text evidence="2">The sequence shown here is derived from an EMBL/GenBank/DDBJ whole genome shotgun (WGS) entry which is preliminary data.</text>
</comment>
<dbReference type="PANTHER" id="PTHR33022">
    <property type="entry name" value="DUF1985 DOMAIN-CONTAINING PROTEIN"/>
    <property type="match status" value="1"/>
</dbReference>
<feature type="region of interest" description="Disordered" evidence="1">
    <location>
        <begin position="126"/>
        <end position="152"/>
    </location>
</feature>